<feature type="domain" description="Glycosyltransferase subfamily 4-like N-terminal" evidence="2">
    <location>
        <begin position="14"/>
        <end position="170"/>
    </location>
</feature>
<dbReference type="GO" id="GO:0016757">
    <property type="term" value="F:glycosyltransferase activity"/>
    <property type="evidence" value="ECO:0007669"/>
    <property type="project" value="UniProtKB-KW"/>
</dbReference>
<dbReference type="PANTHER" id="PTHR12526">
    <property type="entry name" value="GLYCOSYLTRANSFERASE"/>
    <property type="match status" value="1"/>
</dbReference>
<evidence type="ECO:0000313" key="3">
    <source>
        <dbReference type="EMBL" id="EEG36991.1"/>
    </source>
</evidence>
<dbReference type="eggNOG" id="COG0438">
    <property type="taxonomic scope" value="Bacteria"/>
</dbReference>
<dbReference type="Pfam" id="PF13439">
    <property type="entry name" value="Glyco_transf_4"/>
    <property type="match status" value="1"/>
</dbReference>
<reference evidence="3 4" key="2">
    <citation type="submission" date="2009-02" db="EMBL/GenBank/DDBJ databases">
        <title>Draft genome sequence of Eubacterium hallii (DSM 3353).</title>
        <authorList>
            <person name="Sudarsanam P."/>
            <person name="Ley R."/>
            <person name="Guruge J."/>
            <person name="Turnbaugh P.J."/>
            <person name="Mahowald M."/>
            <person name="Liep D."/>
            <person name="Gordon J."/>
        </authorList>
    </citation>
    <scope>NUCLEOTIDE SEQUENCE [LARGE SCALE GENOMIC DNA]</scope>
    <source>
        <strain evidence="3 4">DSM 3353</strain>
    </source>
</reference>
<dbReference type="InterPro" id="IPR001296">
    <property type="entry name" value="Glyco_trans_1"/>
</dbReference>
<dbReference type="EC" id="2.4.-.-" evidence="3"/>
<proteinExistence type="predicted"/>
<dbReference type="RefSeq" id="WP_005345838.1">
    <property type="nucleotide sequence ID" value="NZ_ACEP01000056.1"/>
</dbReference>
<reference evidence="3 4" key="1">
    <citation type="submission" date="2009-01" db="EMBL/GenBank/DDBJ databases">
        <authorList>
            <person name="Fulton L."/>
            <person name="Clifton S."/>
            <person name="Fulton B."/>
            <person name="Xu J."/>
            <person name="Minx P."/>
            <person name="Pepin K.H."/>
            <person name="Johnson M."/>
            <person name="Bhonagiri V."/>
            <person name="Nash W.E."/>
            <person name="Mardis E.R."/>
            <person name="Wilson R.K."/>
        </authorList>
    </citation>
    <scope>NUCLEOTIDE SEQUENCE [LARGE SCALE GENOMIC DNA]</scope>
    <source>
        <strain evidence="3 4">DSM 3353</strain>
    </source>
</reference>
<evidence type="ECO:0000313" key="4">
    <source>
        <dbReference type="Proteomes" id="UP000003174"/>
    </source>
</evidence>
<dbReference type="AlphaFoldDB" id="C0EUR7"/>
<dbReference type="Gene3D" id="3.40.50.2000">
    <property type="entry name" value="Glycogen Phosphorylase B"/>
    <property type="match status" value="2"/>
</dbReference>
<organism evidence="3 4">
    <name type="scientific">Anaerobutyricum hallii DSM 3353</name>
    <dbReference type="NCBI Taxonomy" id="411469"/>
    <lineage>
        <taxon>Bacteria</taxon>
        <taxon>Bacillati</taxon>
        <taxon>Bacillota</taxon>
        <taxon>Clostridia</taxon>
        <taxon>Lachnospirales</taxon>
        <taxon>Lachnospiraceae</taxon>
        <taxon>Anaerobutyricum</taxon>
    </lineage>
</organism>
<dbReference type="Pfam" id="PF00534">
    <property type="entry name" value="Glycos_transf_1"/>
    <property type="match status" value="1"/>
</dbReference>
<dbReference type="GeneID" id="75047146"/>
<dbReference type="PANTHER" id="PTHR12526:SF630">
    <property type="entry name" value="GLYCOSYLTRANSFERASE"/>
    <property type="match status" value="1"/>
</dbReference>
<dbReference type="EMBL" id="ACEP01000056">
    <property type="protein sequence ID" value="EEG36991.1"/>
    <property type="molecule type" value="Genomic_DNA"/>
</dbReference>
<protein>
    <submittedName>
        <fullName evidence="3">Glycosyltransferase, group 1 family protein</fullName>
        <ecNumber evidence="3">2.4.-.-</ecNumber>
    </submittedName>
</protein>
<dbReference type="SUPFAM" id="SSF53756">
    <property type="entry name" value="UDP-Glycosyltransferase/glycogen phosphorylase"/>
    <property type="match status" value="1"/>
</dbReference>
<name>C0EUR7_9FIRM</name>
<sequence length="357" mass="39880">MKIIQIIPLLDLAGAETMCENLTNSLIKLGHEVTVISLYDYHSIMTERMEKNGIKIIYLNKKSGLDLSLIFKLVKIFKEYKPDVVHSHLYAAKYAHVAASICGIKAKIYTIHNIARNEAGKMNRTFNRFLFKKCHVVPVSLTEEIQKSVADEYNIDFKNTPVVFNGVSMEKCHKKNDYSGNSRILHIGRFSKQKNHEVLVKAFSRVVNSGSDVSLYLYGQGELEEAIKELVKNLNMDQNIFFCGLTDDVYSVMESSDIFVLPSLFEGMPMTLIEAMGTGMPILASNVGGIPDMIENEKSGLLCEPTVDGVAAGLERLISSADDRKLYGQNAVISSEKFSADKMAKDYCEIYLKACKG</sequence>
<dbReference type="InterPro" id="IPR028098">
    <property type="entry name" value="Glyco_trans_4-like_N"/>
</dbReference>
<accession>C0EUR7</accession>
<dbReference type="Proteomes" id="UP000003174">
    <property type="component" value="Unassembled WGS sequence"/>
</dbReference>
<gene>
    <name evidence="3" type="ORF">EUBHAL_01155</name>
</gene>
<keyword evidence="3" id="KW-0808">Transferase</keyword>
<evidence type="ECO:0000259" key="2">
    <source>
        <dbReference type="Pfam" id="PF13439"/>
    </source>
</evidence>
<keyword evidence="3" id="KW-0328">Glycosyltransferase</keyword>
<evidence type="ECO:0000259" key="1">
    <source>
        <dbReference type="Pfam" id="PF00534"/>
    </source>
</evidence>
<comment type="caution">
    <text evidence="3">The sequence shown here is derived from an EMBL/GenBank/DDBJ whole genome shotgun (WGS) entry which is preliminary data.</text>
</comment>
<feature type="domain" description="Glycosyl transferase family 1" evidence="1">
    <location>
        <begin position="176"/>
        <end position="331"/>
    </location>
</feature>